<protein>
    <recommendedName>
        <fullName evidence="9">Protein kinase domain-containing protein</fullName>
    </recommendedName>
</protein>
<evidence type="ECO:0000256" key="3">
    <source>
        <dbReference type="ARBA" id="ARBA00022527"/>
    </source>
</evidence>
<dbReference type="Gene3D" id="1.20.1270.420">
    <property type="match status" value="1"/>
</dbReference>
<dbReference type="FunFam" id="1.10.510.10:FF:000100">
    <property type="entry name" value="inhibitor of nuclear factor kappa-B kinase subunit epsilon"/>
    <property type="match status" value="1"/>
</dbReference>
<feature type="binding site" evidence="8">
    <location>
        <position position="57"/>
    </location>
    <ligand>
        <name>ATP</name>
        <dbReference type="ChEBI" id="CHEBI:30616"/>
    </ligand>
</feature>
<dbReference type="InterPro" id="IPR041087">
    <property type="entry name" value="TBK1_ULD"/>
</dbReference>
<dbReference type="InParanoid" id="A0A1X7VRT9"/>
<evidence type="ECO:0000313" key="11">
    <source>
        <dbReference type="Proteomes" id="UP000007879"/>
    </source>
</evidence>
<dbReference type="Pfam" id="PF18396">
    <property type="entry name" value="TBK1_ULD"/>
    <property type="match status" value="1"/>
</dbReference>
<keyword evidence="6" id="KW-0418">Kinase</keyword>
<dbReference type="Gene3D" id="3.30.200.20">
    <property type="entry name" value="Phosphorylase Kinase, domain 1"/>
    <property type="match status" value="1"/>
</dbReference>
<evidence type="ECO:0000256" key="5">
    <source>
        <dbReference type="ARBA" id="ARBA00022741"/>
    </source>
</evidence>
<evidence type="ECO:0000256" key="4">
    <source>
        <dbReference type="ARBA" id="ARBA00022679"/>
    </source>
</evidence>
<dbReference type="Pfam" id="PF18394">
    <property type="entry name" value="TBK1_CCD1"/>
    <property type="match status" value="1"/>
</dbReference>
<dbReference type="Gene3D" id="1.10.510.10">
    <property type="entry name" value="Transferase(Phosphotransferase) domain 1"/>
    <property type="match status" value="1"/>
</dbReference>
<dbReference type="PROSITE" id="PS50011">
    <property type="entry name" value="PROTEIN_KINASE_DOM"/>
    <property type="match status" value="1"/>
</dbReference>
<keyword evidence="11" id="KW-1185">Reference proteome</keyword>
<evidence type="ECO:0000256" key="6">
    <source>
        <dbReference type="ARBA" id="ARBA00022777"/>
    </source>
</evidence>
<evidence type="ECO:0000313" key="10">
    <source>
        <dbReference type="EnsemblMetazoa" id="Aqu2.1.42535_001"/>
    </source>
</evidence>
<dbReference type="InterPro" id="IPR000719">
    <property type="entry name" value="Prot_kinase_dom"/>
</dbReference>
<dbReference type="InterPro" id="IPR041309">
    <property type="entry name" value="TBK1_CC1"/>
</dbReference>
<accession>A0A1X7VRT9</accession>
<dbReference type="SUPFAM" id="SSF56112">
    <property type="entry name" value="Protein kinase-like (PK-like)"/>
    <property type="match status" value="1"/>
</dbReference>
<dbReference type="InterPro" id="IPR051180">
    <property type="entry name" value="IKK"/>
</dbReference>
<evidence type="ECO:0000256" key="2">
    <source>
        <dbReference type="ARBA" id="ARBA00022490"/>
    </source>
</evidence>
<dbReference type="InterPro" id="IPR011009">
    <property type="entry name" value="Kinase-like_dom_sf"/>
</dbReference>
<keyword evidence="5 8" id="KW-0547">Nucleotide-binding</keyword>
<dbReference type="OrthoDB" id="10013850at2759"/>
<dbReference type="Pfam" id="PF00069">
    <property type="entry name" value="Pkinase"/>
    <property type="match status" value="1"/>
</dbReference>
<evidence type="ECO:0000256" key="1">
    <source>
        <dbReference type="ARBA" id="ARBA00004496"/>
    </source>
</evidence>
<keyword evidence="4" id="KW-0808">Transferase</keyword>
<evidence type="ECO:0000256" key="7">
    <source>
        <dbReference type="ARBA" id="ARBA00022840"/>
    </source>
</evidence>
<comment type="subcellular location">
    <subcellularLocation>
        <location evidence="1">Cytoplasm</location>
    </subcellularLocation>
</comment>
<organism evidence="10">
    <name type="scientific">Amphimedon queenslandica</name>
    <name type="common">Sponge</name>
    <dbReference type="NCBI Taxonomy" id="400682"/>
    <lineage>
        <taxon>Eukaryota</taxon>
        <taxon>Metazoa</taxon>
        <taxon>Porifera</taxon>
        <taxon>Demospongiae</taxon>
        <taxon>Heteroscleromorpha</taxon>
        <taxon>Haplosclerida</taxon>
        <taxon>Niphatidae</taxon>
        <taxon>Amphimedon</taxon>
    </lineage>
</organism>
<evidence type="ECO:0000256" key="8">
    <source>
        <dbReference type="PROSITE-ProRule" id="PRU10141"/>
    </source>
</evidence>
<dbReference type="CDD" id="cd12219">
    <property type="entry name" value="Ubl_TBK1_like"/>
    <property type="match status" value="1"/>
</dbReference>
<dbReference type="PROSITE" id="PS00107">
    <property type="entry name" value="PROTEIN_KINASE_ATP"/>
    <property type="match status" value="1"/>
</dbReference>
<dbReference type="AlphaFoldDB" id="A0A1X7VRT9"/>
<dbReference type="eggNOG" id="KOG4250">
    <property type="taxonomic scope" value="Eukaryota"/>
</dbReference>
<evidence type="ECO:0000259" key="9">
    <source>
        <dbReference type="PROSITE" id="PS50011"/>
    </source>
</evidence>
<dbReference type="EnsemblMetazoa" id="XM_019999330.1">
    <property type="protein sequence ID" value="XP_019854889.1"/>
    <property type="gene ID" value="LOC100636688"/>
</dbReference>
<proteinExistence type="predicted"/>
<dbReference type="STRING" id="400682.A0A1X7VRT9"/>
<reference evidence="10" key="2">
    <citation type="submission" date="2017-05" db="UniProtKB">
        <authorList>
            <consortium name="EnsemblMetazoa"/>
        </authorList>
    </citation>
    <scope>IDENTIFICATION</scope>
</reference>
<keyword evidence="2" id="KW-0963">Cytoplasm</keyword>
<dbReference type="PANTHER" id="PTHR22969:SF15">
    <property type="entry name" value="FI05319P"/>
    <property type="match status" value="1"/>
</dbReference>
<keyword evidence="3" id="KW-0723">Serine/threonine-protein kinase</keyword>
<reference evidence="11" key="1">
    <citation type="journal article" date="2010" name="Nature">
        <title>The Amphimedon queenslandica genome and the evolution of animal complexity.</title>
        <authorList>
            <person name="Srivastava M."/>
            <person name="Simakov O."/>
            <person name="Chapman J."/>
            <person name="Fahey B."/>
            <person name="Gauthier M.E."/>
            <person name="Mitros T."/>
            <person name="Richards G.S."/>
            <person name="Conaco C."/>
            <person name="Dacre M."/>
            <person name="Hellsten U."/>
            <person name="Larroux C."/>
            <person name="Putnam N.H."/>
            <person name="Stanke M."/>
            <person name="Adamska M."/>
            <person name="Darling A."/>
            <person name="Degnan S.M."/>
            <person name="Oakley T.H."/>
            <person name="Plachetzki D.C."/>
            <person name="Zhai Y."/>
            <person name="Adamski M."/>
            <person name="Calcino A."/>
            <person name="Cummins S.F."/>
            <person name="Goodstein D.M."/>
            <person name="Harris C."/>
            <person name="Jackson D.J."/>
            <person name="Leys S.P."/>
            <person name="Shu S."/>
            <person name="Woodcroft B.J."/>
            <person name="Vervoort M."/>
            <person name="Kosik K.S."/>
            <person name="Manning G."/>
            <person name="Degnan B.M."/>
            <person name="Rokhsar D.S."/>
        </authorList>
    </citation>
    <scope>NUCLEOTIDE SEQUENCE [LARGE SCALE GENOMIC DNA]</scope>
</reference>
<dbReference type="Proteomes" id="UP000007879">
    <property type="component" value="Unassembled WGS sequence"/>
</dbReference>
<dbReference type="KEGG" id="aqu:100636688"/>
<dbReference type="PANTHER" id="PTHR22969">
    <property type="entry name" value="IKB KINASE"/>
    <property type="match status" value="1"/>
</dbReference>
<dbReference type="GO" id="GO:0005737">
    <property type="term" value="C:cytoplasm"/>
    <property type="evidence" value="ECO:0007669"/>
    <property type="project" value="UniProtKB-SubCell"/>
</dbReference>
<dbReference type="GO" id="GO:0004674">
    <property type="term" value="F:protein serine/threonine kinase activity"/>
    <property type="evidence" value="ECO:0007669"/>
    <property type="project" value="UniProtKB-KW"/>
</dbReference>
<gene>
    <name evidence="10" type="primary">100636688</name>
</gene>
<sequence length="758" mass="86944">MAYNYQQVRPAFIGGGDETEYYSLSYIWSSKDKLGQGATGQVFAGYSKRSGDKVAIKMFTSPSEYKAMQSEMQTIKALKTHPNIVSFFELNEIEKKHQYHIIAMELCNGGSLYEVIDSPQNAYGLDEYQFKSVIFDVASGMRHLRDHGFVHRDIKPGNIMRCINPDGSFVFKLADFGTARQLDPNEHFTSLHGTEEYLYPAMYERALINYRSKEEFLDKVDLWSLGATFFHLATGRLPFRPYRKRQDRGTMFKIINEKKTGIILGWQQEYNAPIYYSDRLPPDIVISQGLRDIITPILAGVLDTFDSMWAFDRFFKAIDGIKKQNVVHIFCVSRCTCHMIYVDDAGEADIIPKFKELIARQTSLDPKHMEMYLENILFGTEPVRARDLPLTTPDSPLTVFGGPPQKPDKLATPVVTQPPNMPPETTMVDDLRYAKDCTKAIWVMYRAAETMDRYFRLMNQGALCLRETLDKDYRAWCRKYEEVQVRFNSLIDISNSQIVGLQSDVEFLQAINPLCNNAFDHDIADLQRQLEDKNKHLVDVRDQSFALHEQTKDFHSTVNSITSSSIWDTNYLAKVFNESTKTMMSYVDKVEEIFNAFQEQKKQRGAIHGDYDRRSHEYNKRTIKERLGMADKKLSEMIAGRNHVYGNLYHFLEKCTPVREDLRNLMASLDHSAQCTKEDTIRLQKWLPHHQQRMQNLLGKLPNSLSGGGGGGGGMGTLQLNSLRSLLQRARESTGDLLKLADKQKTLIHPPSDKKEKS</sequence>
<dbReference type="SMART" id="SM00220">
    <property type="entry name" value="S_TKc"/>
    <property type="match status" value="1"/>
</dbReference>
<dbReference type="Gene3D" id="3.10.20.90">
    <property type="entry name" value="Phosphatidylinositol 3-kinase Catalytic Subunit, Chain A, domain 1"/>
    <property type="match status" value="1"/>
</dbReference>
<name>A0A1X7VRT9_AMPQE</name>
<keyword evidence="7 8" id="KW-0067">ATP-binding</keyword>
<feature type="domain" description="Protein kinase" evidence="9">
    <location>
        <begin position="28"/>
        <end position="315"/>
    </location>
</feature>
<dbReference type="GO" id="GO:0005524">
    <property type="term" value="F:ATP binding"/>
    <property type="evidence" value="ECO:0007669"/>
    <property type="project" value="UniProtKB-UniRule"/>
</dbReference>
<dbReference type="InterPro" id="IPR017441">
    <property type="entry name" value="Protein_kinase_ATP_BS"/>
</dbReference>
<dbReference type="EnsemblMetazoa" id="Aqu2.1.42535_001">
    <property type="protein sequence ID" value="Aqu2.1.42535_001"/>
    <property type="gene ID" value="Aqu2.1.42535"/>
</dbReference>